<dbReference type="PANTHER" id="PTHR33755:SF8">
    <property type="entry name" value="TOXIN PARE2"/>
    <property type="match status" value="1"/>
</dbReference>
<keyword evidence="2" id="KW-1277">Toxin-antitoxin system</keyword>
<proteinExistence type="inferred from homology"/>
<accession>A0A921K7V8</accession>
<gene>
    <name evidence="3" type="ORF">K8V32_10765</name>
</gene>
<reference evidence="3" key="2">
    <citation type="submission" date="2021-09" db="EMBL/GenBank/DDBJ databases">
        <authorList>
            <person name="Gilroy R."/>
        </authorList>
    </citation>
    <scope>NUCLEOTIDE SEQUENCE</scope>
    <source>
        <strain evidence="3">ChiHjej13B12-14962</strain>
    </source>
</reference>
<dbReference type="InterPro" id="IPR035093">
    <property type="entry name" value="RelE/ParE_toxin_dom_sf"/>
</dbReference>
<dbReference type="PANTHER" id="PTHR33755">
    <property type="entry name" value="TOXIN PARE1-RELATED"/>
    <property type="match status" value="1"/>
</dbReference>
<evidence type="ECO:0000313" key="3">
    <source>
        <dbReference type="EMBL" id="HJF15260.1"/>
    </source>
</evidence>
<dbReference type="AlphaFoldDB" id="A0A921K7V8"/>
<dbReference type="Gene3D" id="3.30.2310.20">
    <property type="entry name" value="RelE-like"/>
    <property type="match status" value="1"/>
</dbReference>
<comment type="caution">
    <text evidence="3">The sequence shown here is derived from an EMBL/GenBank/DDBJ whole genome shotgun (WGS) entry which is preliminary data.</text>
</comment>
<dbReference type="InterPro" id="IPR007712">
    <property type="entry name" value="RelE/ParE_toxin"/>
</dbReference>
<dbReference type="Pfam" id="PF05016">
    <property type="entry name" value="ParE_toxin"/>
    <property type="match status" value="1"/>
</dbReference>
<dbReference type="InterPro" id="IPR051803">
    <property type="entry name" value="TA_system_RelE-like_toxin"/>
</dbReference>
<evidence type="ECO:0000256" key="1">
    <source>
        <dbReference type="ARBA" id="ARBA00006226"/>
    </source>
</evidence>
<evidence type="ECO:0000313" key="4">
    <source>
        <dbReference type="Proteomes" id="UP000703315"/>
    </source>
</evidence>
<sequence length="98" mass="11374">MKIVLTPQAVTDLEKAVDYYRDIDHELSARFLDDIDAVIARIIAFPKGSPPVEGFEDLRRTRMRQFPYGLFYQQTQISELLVVRVLHSRHHHPDALEG</sequence>
<evidence type="ECO:0000256" key="2">
    <source>
        <dbReference type="ARBA" id="ARBA00022649"/>
    </source>
</evidence>
<dbReference type="Proteomes" id="UP000703315">
    <property type="component" value="Unassembled WGS sequence"/>
</dbReference>
<dbReference type="RefSeq" id="WP_303907050.1">
    <property type="nucleotide sequence ID" value="NZ_DYXC01000119.1"/>
</dbReference>
<comment type="similarity">
    <text evidence="1">Belongs to the RelE toxin family.</text>
</comment>
<protein>
    <submittedName>
        <fullName evidence="3">Type II toxin-antitoxin system RelE/ParE family toxin</fullName>
    </submittedName>
</protein>
<name>A0A921K7V8_9MICC</name>
<dbReference type="EMBL" id="DYXC01000119">
    <property type="protein sequence ID" value="HJF15260.1"/>
    <property type="molecule type" value="Genomic_DNA"/>
</dbReference>
<reference evidence="3" key="1">
    <citation type="journal article" date="2021" name="PeerJ">
        <title>Extensive microbial diversity within the chicken gut microbiome revealed by metagenomics and culture.</title>
        <authorList>
            <person name="Gilroy R."/>
            <person name="Ravi A."/>
            <person name="Getino M."/>
            <person name="Pursley I."/>
            <person name="Horton D.L."/>
            <person name="Alikhan N.F."/>
            <person name="Baker D."/>
            <person name="Gharbi K."/>
            <person name="Hall N."/>
            <person name="Watson M."/>
            <person name="Adriaenssens E.M."/>
            <person name="Foster-Nyarko E."/>
            <person name="Jarju S."/>
            <person name="Secka A."/>
            <person name="Antonio M."/>
            <person name="Oren A."/>
            <person name="Chaudhuri R.R."/>
            <person name="La Ragione R."/>
            <person name="Hildebrand F."/>
            <person name="Pallen M.J."/>
        </authorList>
    </citation>
    <scope>NUCLEOTIDE SEQUENCE</scope>
    <source>
        <strain evidence="3">ChiHjej13B12-14962</strain>
    </source>
</reference>
<organism evidence="3 4">
    <name type="scientific">Enteractinococcus helveticum</name>
    <dbReference type="NCBI Taxonomy" id="1837282"/>
    <lineage>
        <taxon>Bacteria</taxon>
        <taxon>Bacillati</taxon>
        <taxon>Actinomycetota</taxon>
        <taxon>Actinomycetes</taxon>
        <taxon>Micrococcales</taxon>
        <taxon>Micrococcaceae</taxon>
    </lineage>
</organism>